<sequence length="36" mass="4118">MYYTLFFSALTENEAASHRRSAYTQGVISYVILTVN</sequence>
<evidence type="ECO:0000313" key="1">
    <source>
        <dbReference type="EMBL" id="EFH90559.1"/>
    </source>
</evidence>
<dbReference type="Proteomes" id="UP000004508">
    <property type="component" value="Unassembled WGS sequence"/>
</dbReference>
<evidence type="ECO:0000313" key="2">
    <source>
        <dbReference type="Proteomes" id="UP000004508"/>
    </source>
</evidence>
<name>D6TFS6_KTERA</name>
<dbReference type="EMBL" id="ADVG01000001">
    <property type="protein sequence ID" value="EFH90559.1"/>
    <property type="molecule type" value="Genomic_DNA"/>
</dbReference>
<proteinExistence type="predicted"/>
<accession>D6TFS6</accession>
<reference evidence="1 2" key="1">
    <citation type="journal article" date="2011" name="Stand. Genomic Sci.">
        <title>Non-contiguous finished genome sequence and contextual data of the filamentous soil bacterium Ktedonobacter racemifer type strain (SOSP1-21).</title>
        <authorList>
            <person name="Chang Y.J."/>
            <person name="Land M."/>
            <person name="Hauser L."/>
            <person name="Chertkov O."/>
            <person name="Del Rio T.G."/>
            <person name="Nolan M."/>
            <person name="Copeland A."/>
            <person name="Tice H."/>
            <person name="Cheng J.F."/>
            <person name="Lucas S."/>
            <person name="Han C."/>
            <person name="Goodwin L."/>
            <person name="Pitluck S."/>
            <person name="Ivanova N."/>
            <person name="Ovchinikova G."/>
            <person name="Pati A."/>
            <person name="Chen A."/>
            <person name="Palaniappan K."/>
            <person name="Mavromatis K."/>
            <person name="Liolios K."/>
            <person name="Brettin T."/>
            <person name="Fiebig A."/>
            <person name="Rohde M."/>
            <person name="Abt B."/>
            <person name="Goker M."/>
            <person name="Detter J.C."/>
            <person name="Woyke T."/>
            <person name="Bristow J."/>
            <person name="Eisen J.A."/>
            <person name="Markowitz V."/>
            <person name="Hugenholtz P."/>
            <person name="Kyrpides N.C."/>
            <person name="Klenk H.P."/>
            <person name="Lapidus A."/>
        </authorList>
    </citation>
    <scope>NUCLEOTIDE SEQUENCE [LARGE SCALE GENOMIC DNA]</scope>
    <source>
        <strain evidence="2">DSM 44963</strain>
    </source>
</reference>
<keyword evidence="2" id="KW-1185">Reference proteome</keyword>
<dbReference type="STRING" id="485913.Krac_12184"/>
<dbReference type="InParanoid" id="D6TFS6"/>
<protein>
    <submittedName>
        <fullName evidence="1">Uncharacterized protein</fullName>
    </submittedName>
</protein>
<gene>
    <name evidence="1" type="ORF">Krac_12184</name>
</gene>
<organism evidence="1 2">
    <name type="scientific">Ktedonobacter racemifer DSM 44963</name>
    <dbReference type="NCBI Taxonomy" id="485913"/>
    <lineage>
        <taxon>Bacteria</taxon>
        <taxon>Bacillati</taxon>
        <taxon>Chloroflexota</taxon>
        <taxon>Ktedonobacteria</taxon>
        <taxon>Ktedonobacterales</taxon>
        <taxon>Ktedonobacteraceae</taxon>
        <taxon>Ktedonobacter</taxon>
    </lineage>
</organism>
<comment type="caution">
    <text evidence="1">The sequence shown here is derived from an EMBL/GenBank/DDBJ whole genome shotgun (WGS) entry which is preliminary data.</text>
</comment>
<dbReference type="AlphaFoldDB" id="D6TFS6"/>